<keyword evidence="1" id="KW-0547">Nucleotide-binding</keyword>
<dbReference type="SUPFAM" id="SSF46689">
    <property type="entry name" value="Homeodomain-like"/>
    <property type="match status" value="1"/>
</dbReference>
<dbReference type="Pfam" id="PF00158">
    <property type="entry name" value="Sigma54_activat"/>
    <property type="match status" value="1"/>
</dbReference>
<dbReference type="EMBL" id="JBHPEI010000123">
    <property type="protein sequence ID" value="MFC1800337.1"/>
    <property type="molecule type" value="Genomic_DNA"/>
</dbReference>
<evidence type="ECO:0000256" key="4">
    <source>
        <dbReference type="ARBA" id="ARBA00023125"/>
    </source>
</evidence>
<dbReference type="PANTHER" id="PTHR32071">
    <property type="entry name" value="TRANSCRIPTIONAL REGULATORY PROTEIN"/>
    <property type="match status" value="1"/>
</dbReference>
<gene>
    <name evidence="7" type="ORF">ACFL2Z_05490</name>
</gene>
<evidence type="ECO:0000259" key="6">
    <source>
        <dbReference type="PROSITE" id="PS50045"/>
    </source>
</evidence>
<dbReference type="PROSITE" id="PS00675">
    <property type="entry name" value="SIGMA54_INTERACT_1"/>
    <property type="match status" value="1"/>
</dbReference>
<dbReference type="InterPro" id="IPR009057">
    <property type="entry name" value="Homeodomain-like_sf"/>
</dbReference>
<dbReference type="SMART" id="SM00382">
    <property type="entry name" value="AAA"/>
    <property type="match status" value="1"/>
</dbReference>
<keyword evidence="5" id="KW-0804">Transcription</keyword>
<dbReference type="InterPro" id="IPR003593">
    <property type="entry name" value="AAA+_ATPase"/>
</dbReference>
<dbReference type="Pfam" id="PF02954">
    <property type="entry name" value="HTH_8"/>
    <property type="match status" value="1"/>
</dbReference>
<keyword evidence="3" id="KW-0805">Transcription regulation</keyword>
<keyword evidence="2" id="KW-0067">ATP-binding</keyword>
<evidence type="ECO:0000256" key="1">
    <source>
        <dbReference type="ARBA" id="ARBA00022741"/>
    </source>
</evidence>
<feature type="domain" description="Sigma-54 factor interaction" evidence="6">
    <location>
        <begin position="6"/>
        <end position="235"/>
    </location>
</feature>
<keyword evidence="4" id="KW-0238">DNA-binding</keyword>
<dbReference type="InterPro" id="IPR025944">
    <property type="entry name" value="Sigma_54_int_dom_CS"/>
</dbReference>
<evidence type="ECO:0000313" key="8">
    <source>
        <dbReference type="Proteomes" id="UP001594288"/>
    </source>
</evidence>
<dbReference type="PRINTS" id="PR01590">
    <property type="entry name" value="HTHFIS"/>
</dbReference>
<dbReference type="PROSITE" id="PS00676">
    <property type="entry name" value="SIGMA54_INTERACT_2"/>
    <property type="match status" value="1"/>
</dbReference>
<dbReference type="Gene3D" id="3.40.50.300">
    <property type="entry name" value="P-loop containing nucleotide triphosphate hydrolases"/>
    <property type="match status" value="1"/>
</dbReference>
<dbReference type="Gene3D" id="1.10.10.60">
    <property type="entry name" value="Homeodomain-like"/>
    <property type="match status" value="1"/>
</dbReference>
<dbReference type="PROSITE" id="PS00688">
    <property type="entry name" value="SIGMA54_INTERACT_3"/>
    <property type="match status" value="1"/>
</dbReference>
<evidence type="ECO:0000313" key="7">
    <source>
        <dbReference type="EMBL" id="MFC1800337.1"/>
    </source>
</evidence>
<dbReference type="InterPro" id="IPR025662">
    <property type="entry name" value="Sigma_54_int_dom_ATP-bd_1"/>
</dbReference>
<accession>A0ABV6YQW1</accession>
<dbReference type="PROSITE" id="PS50045">
    <property type="entry name" value="SIGMA54_INTERACT_4"/>
    <property type="match status" value="1"/>
</dbReference>
<protein>
    <submittedName>
        <fullName evidence="7">Sigma-54 interaction domain-containing protein</fullName>
    </submittedName>
</protein>
<dbReference type="PANTHER" id="PTHR32071:SF81">
    <property type="entry name" value="PROPIONATE CATABOLISM OPERON REGULATORY PROTEIN"/>
    <property type="match status" value="1"/>
</dbReference>
<evidence type="ECO:0000256" key="5">
    <source>
        <dbReference type="ARBA" id="ARBA00023163"/>
    </source>
</evidence>
<dbReference type="InterPro" id="IPR058031">
    <property type="entry name" value="AAA_lid_NorR"/>
</dbReference>
<keyword evidence="8" id="KW-1185">Reference proteome</keyword>
<dbReference type="CDD" id="cd00009">
    <property type="entry name" value="AAA"/>
    <property type="match status" value="1"/>
</dbReference>
<organism evidence="7 8">
    <name type="scientific">Eiseniibacteriota bacterium</name>
    <dbReference type="NCBI Taxonomy" id="2212470"/>
    <lineage>
        <taxon>Bacteria</taxon>
        <taxon>Candidatus Eiseniibacteriota</taxon>
    </lineage>
</organism>
<proteinExistence type="predicted"/>
<dbReference type="Pfam" id="PF25601">
    <property type="entry name" value="AAA_lid_14"/>
    <property type="match status" value="1"/>
</dbReference>
<name>A0ABV6YQW1_UNCEI</name>
<dbReference type="Proteomes" id="UP001594288">
    <property type="component" value="Unassembled WGS sequence"/>
</dbReference>
<dbReference type="Gene3D" id="1.10.8.60">
    <property type="match status" value="1"/>
</dbReference>
<dbReference type="SUPFAM" id="SSF52540">
    <property type="entry name" value="P-loop containing nucleoside triphosphate hydrolases"/>
    <property type="match status" value="1"/>
</dbReference>
<evidence type="ECO:0000256" key="2">
    <source>
        <dbReference type="ARBA" id="ARBA00022840"/>
    </source>
</evidence>
<comment type="caution">
    <text evidence="7">The sequence shown here is derived from an EMBL/GenBank/DDBJ whole genome shotgun (WGS) entry which is preliminary data.</text>
</comment>
<dbReference type="InterPro" id="IPR002197">
    <property type="entry name" value="HTH_Fis"/>
</dbReference>
<dbReference type="InterPro" id="IPR025943">
    <property type="entry name" value="Sigma_54_int_dom_ATP-bd_2"/>
</dbReference>
<evidence type="ECO:0000256" key="3">
    <source>
        <dbReference type="ARBA" id="ARBA00023015"/>
    </source>
</evidence>
<reference evidence="7 8" key="1">
    <citation type="submission" date="2024-09" db="EMBL/GenBank/DDBJ databases">
        <authorList>
            <person name="D'Angelo T."/>
        </authorList>
    </citation>
    <scope>NUCLEOTIDE SEQUENCE [LARGE SCALE GENOMIC DNA]</scope>
    <source>
        <strain evidence="7">SAG AM-311-F02</strain>
    </source>
</reference>
<dbReference type="InterPro" id="IPR002078">
    <property type="entry name" value="Sigma_54_int"/>
</dbReference>
<sequence>MNNPKIVFVSREMGGVIATAKRMAQTSSPVLIEGESGTGKELIARLLHASGERGKMPFVAVNCGAIPEGLFESELFGHRSGAFTGAVRDKPGIFEAANGGTIFLDEIGDLSPAAQAKCLRVLQEREVRRVGETRPRRIDVRVIAATNRLLEREMKAGRFREDLYFRIGVLRLVIPPLRDRPEDIEVLVGFFASGYARQLGRDIPSVTPEAFEVLRLYSWPGNVRELENEIHRMVALSGEGTGLGADLISARIRQGIRRGLADGVKGRLKARLVSYEKEIIKETLDLYGWNKTRTARHLGLTRQGLHRKLSRLRIYRTDPN</sequence>
<dbReference type="InterPro" id="IPR027417">
    <property type="entry name" value="P-loop_NTPase"/>
</dbReference>